<dbReference type="Proteomes" id="UP000198856">
    <property type="component" value="Unassembled WGS sequence"/>
</dbReference>
<comment type="similarity">
    <text evidence="1">Belongs to the transferase hexapeptide repeat family.</text>
</comment>
<dbReference type="GO" id="GO:0008374">
    <property type="term" value="F:O-acyltransferase activity"/>
    <property type="evidence" value="ECO:0007669"/>
    <property type="project" value="TreeGrafter"/>
</dbReference>
<dbReference type="InterPro" id="IPR051159">
    <property type="entry name" value="Hexapeptide_acetyltransf"/>
</dbReference>
<dbReference type="RefSeq" id="WP_092703190.1">
    <property type="nucleotide sequence ID" value="NZ_FNFC01000011.1"/>
</dbReference>
<dbReference type="EMBL" id="FNFC01000011">
    <property type="protein sequence ID" value="SDJ88273.1"/>
    <property type="molecule type" value="Genomic_DNA"/>
</dbReference>
<reference evidence="4 5" key="1">
    <citation type="submission" date="2016-10" db="EMBL/GenBank/DDBJ databases">
        <authorList>
            <person name="de Groot N.N."/>
        </authorList>
    </citation>
    <scope>NUCLEOTIDE SEQUENCE [LARGE SCALE GENOMIC DNA]</scope>
    <source>
        <strain evidence="4 5">IBRC-M10015</strain>
    </source>
</reference>
<dbReference type="InterPro" id="IPR018357">
    <property type="entry name" value="Hexapep_transf_CS"/>
</dbReference>
<dbReference type="STRING" id="890420.SAMN05216226_1114"/>
<dbReference type="InterPro" id="IPR001451">
    <property type="entry name" value="Hexapep"/>
</dbReference>
<evidence type="ECO:0000256" key="1">
    <source>
        <dbReference type="ARBA" id="ARBA00007274"/>
    </source>
</evidence>
<proteinExistence type="inferred from homology"/>
<evidence type="ECO:0000313" key="5">
    <source>
        <dbReference type="Proteomes" id="UP000198856"/>
    </source>
</evidence>
<evidence type="ECO:0000259" key="3">
    <source>
        <dbReference type="Pfam" id="PF24894"/>
    </source>
</evidence>
<dbReference type="Pfam" id="PF00132">
    <property type="entry name" value="Hexapep"/>
    <property type="match status" value="1"/>
</dbReference>
<dbReference type="InterPro" id="IPR011004">
    <property type="entry name" value="Trimer_LpxA-like_sf"/>
</dbReference>
<dbReference type="Gene3D" id="2.160.10.10">
    <property type="entry name" value="Hexapeptide repeat proteins"/>
    <property type="match status" value="1"/>
</dbReference>
<dbReference type="PANTHER" id="PTHR23416">
    <property type="entry name" value="SIALIC ACID SYNTHASE-RELATED"/>
    <property type="match status" value="1"/>
</dbReference>
<sequence length="156" mass="16360">MSIDDTARVVDSTVGDSQLREHVTVHDSDIGDDCRLYERVSVKKSTLGDSIDINAGSYVENATVESGVQIGPNSTVAGVTHDLDESGMTFRNDSFEPIHLREGVFLGGGAVVGPGVELGENAVVAAGATVTDDVDSEMIVLGSPPDQQVVSLSEWV</sequence>
<gene>
    <name evidence="4" type="ORF">SAMN05216226_1114</name>
</gene>
<dbReference type="AlphaFoldDB" id="A0A1G8XCP9"/>
<dbReference type="InterPro" id="IPR056818">
    <property type="entry name" value="GlmU/GlgC-like_hexapep"/>
</dbReference>
<dbReference type="OrthoDB" id="201951at2157"/>
<organism evidence="4 5">
    <name type="scientific">Halovenus aranensis</name>
    <dbReference type="NCBI Taxonomy" id="890420"/>
    <lineage>
        <taxon>Archaea</taxon>
        <taxon>Methanobacteriati</taxon>
        <taxon>Methanobacteriota</taxon>
        <taxon>Stenosarchaea group</taxon>
        <taxon>Halobacteria</taxon>
        <taxon>Halobacteriales</taxon>
        <taxon>Haloarculaceae</taxon>
        <taxon>Halovenus</taxon>
    </lineage>
</organism>
<protein>
    <submittedName>
        <fullName evidence="4">Maltose O-acetyltransferase</fullName>
    </submittedName>
</protein>
<dbReference type="PROSITE" id="PS00101">
    <property type="entry name" value="HEXAPEP_TRANSFERASES"/>
    <property type="match status" value="1"/>
</dbReference>
<name>A0A1G8XCP9_9EURY</name>
<evidence type="ECO:0000313" key="4">
    <source>
        <dbReference type="EMBL" id="SDJ88273.1"/>
    </source>
</evidence>
<accession>A0A1G8XCP9</accession>
<feature type="domain" description="Glucose-1-phosphate adenylyltransferase/Bifunctional protein GlmU-like C-terminal hexapeptide" evidence="3">
    <location>
        <begin position="6"/>
        <end position="89"/>
    </location>
</feature>
<dbReference type="PANTHER" id="PTHR23416:SF23">
    <property type="entry name" value="ACETYLTRANSFERASE C18B11.09C-RELATED"/>
    <property type="match status" value="1"/>
</dbReference>
<keyword evidence="5" id="KW-1185">Reference proteome</keyword>
<dbReference type="SUPFAM" id="SSF51161">
    <property type="entry name" value="Trimeric LpxA-like enzymes"/>
    <property type="match status" value="1"/>
</dbReference>
<keyword evidence="2 4" id="KW-0808">Transferase</keyword>
<dbReference type="Pfam" id="PF24894">
    <property type="entry name" value="Hexapep_GlmU"/>
    <property type="match status" value="1"/>
</dbReference>
<evidence type="ECO:0000256" key="2">
    <source>
        <dbReference type="ARBA" id="ARBA00022679"/>
    </source>
</evidence>